<evidence type="ECO:0000256" key="1">
    <source>
        <dbReference type="ARBA" id="ARBA00001286"/>
    </source>
</evidence>
<name>A0A388T1S9_9ACTN</name>
<keyword evidence="6 8" id="KW-0234">DNA repair</keyword>
<comment type="subcellular location">
    <subcellularLocation>
        <location evidence="8">Cytoplasm</location>
    </subcellularLocation>
</comment>
<evidence type="ECO:0000313" key="11">
    <source>
        <dbReference type="EMBL" id="GBQ02091.1"/>
    </source>
</evidence>
<feature type="domain" description="Methylated-DNA-[protein]-cysteine S-methyltransferase DNA binding" evidence="9">
    <location>
        <begin position="84"/>
        <end position="164"/>
    </location>
</feature>
<dbReference type="InterPro" id="IPR008332">
    <property type="entry name" value="MethylG_MeTrfase_N"/>
</dbReference>
<dbReference type="InterPro" id="IPR036217">
    <property type="entry name" value="MethylDNA_cys_MeTrfase_DNAb"/>
</dbReference>
<dbReference type="GO" id="GO:0005737">
    <property type="term" value="C:cytoplasm"/>
    <property type="evidence" value="ECO:0007669"/>
    <property type="project" value="UniProtKB-SubCell"/>
</dbReference>
<organism evidence="11 12">
    <name type="scientific">Streptomyces spongiicola</name>
    <dbReference type="NCBI Taxonomy" id="1690221"/>
    <lineage>
        <taxon>Bacteria</taxon>
        <taxon>Bacillati</taxon>
        <taxon>Actinomycetota</taxon>
        <taxon>Actinomycetes</taxon>
        <taxon>Kitasatosporales</taxon>
        <taxon>Streptomycetaceae</taxon>
        <taxon>Streptomyces</taxon>
    </lineage>
</organism>
<comment type="catalytic activity">
    <reaction evidence="7 8">
        <text>a 6-O-methyl-2'-deoxyguanosine in DNA + L-cysteinyl-[protein] = S-methyl-L-cysteinyl-[protein] + a 2'-deoxyguanosine in DNA</text>
        <dbReference type="Rhea" id="RHEA:24000"/>
        <dbReference type="Rhea" id="RHEA-COMP:10131"/>
        <dbReference type="Rhea" id="RHEA-COMP:10132"/>
        <dbReference type="Rhea" id="RHEA-COMP:11367"/>
        <dbReference type="Rhea" id="RHEA-COMP:11368"/>
        <dbReference type="ChEBI" id="CHEBI:29950"/>
        <dbReference type="ChEBI" id="CHEBI:82612"/>
        <dbReference type="ChEBI" id="CHEBI:85445"/>
        <dbReference type="ChEBI" id="CHEBI:85448"/>
        <dbReference type="EC" id="2.1.1.63"/>
    </reaction>
</comment>
<dbReference type="CDD" id="cd06445">
    <property type="entry name" value="ATase"/>
    <property type="match status" value="1"/>
</dbReference>
<dbReference type="GO" id="GO:0003908">
    <property type="term" value="F:methylated-DNA-[protein]-cysteine S-methyltransferase activity"/>
    <property type="evidence" value="ECO:0007669"/>
    <property type="project" value="UniProtKB-UniRule"/>
</dbReference>
<dbReference type="GO" id="GO:0032259">
    <property type="term" value="P:methylation"/>
    <property type="evidence" value="ECO:0007669"/>
    <property type="project" value="UniProtKB-KW"/>
</dbReference>
<evidence type="ECO:0000259" key="9">
    <source>
        <dbReference type="Pfam" id="PF01035"/>
    </source>
</evidence>
<comment type="caution">
    <text evidence="11">The sequence shown here is derived from an EMBL/GenBank/DDBJ whole genome shotgun (WGS) entry which is preliminary data.</text>
</comment>
<dbReference type="Pfam" id="PF01035">
    <property type="entry name" value="DNA_binding_1"/>
    <property type="match status" value="1"/>
</dbReference>
<comment type="function">
    <text evidence="8">Involved in the cellular defense against the biological effects of O6-methylguanine (O6-MeG) and O4-methylthymine (O4-MeT) in DNA. Repairs the methylated nucleobase in DNA by stoichiometrically transferring the methyl group to a cysteine residue in the enzyme. This is a suicide reaction: the enzyme is irreversibly inactivated.</text>
</comment>
<keyword evidence="5 8" id="KW-0227">DNA damage</keyword>
<protein>
    <recommendedName>
        <fullName evidence="8">Methylated-DNA--protein-cysteine methyltransferase</fullName>
        <ecNumber evidence="8">2.1.1.63</ecNumber>
    </recommendedName>
    <alternativeName>
        <fullName evidence="8">6-O-methylguanine-DNA methyltransferase</fullName>
        <shortName evidence="8">MGMT</shortName>
    </alternativeName>
    <alternativeName>
        <fullName evidence="8">O-6-methylguanine-DNA-alkyltransferase</fullName>
    </alternativeName>
</protein>
<feature type="active site" description="Nucleophile; methyl group acceptor" evidence="8">
    <location>
        <position position="136"/>
    </location>
</feature>
<evidence type="ECO:0000256" key="2">
    <source>
        <dbReference type="ARBA" id="ARBA00008711"/>
    </source>
</evidence>
<evidence type="ECO:0000313" key="12">
    <source>
        <dbReference type="Proteomes" id="UP000265354"/>
    </source>
</evidence>
<dbReference type="SUPFAM" id="SSF53155">
    <property type="entry name" value="Methylated DNA-protein cysteine methyltransferase domain"/>
    <property type="match status" value="1"/>
</dbReference>
<evidence type="ECO:0000256" key="6">
    <source>
        <dbReference type="ARBA" id="ARBA00023204"/>
    </source>
</evidence>
<dbReference type="FunFam" id="1.10.10.10:FF:000214">
    <property type="entry name" value="Methylated-DNA--protein-cysteine methyltransferase"/>
    <property type="match status" value="1"/>
</dbReference>
<keyword evidence="8" id="KW-0963">Cytoplasm</keyword>
<dbReference type="PANTHER" id="PTHR10815:SF5">
    <property type="entry name" value="METHYLATED-DNA--PROTEIN-CYSTEINE METHYLTRANSFERASE"/>
    <property type="match status" value="1"/>
</dbReference>
<dbReference type="SUPFAM" id="SSF46767">
    <property type="entry name" value="Methylated DNA-protein cysteine methyltransferase, C-terminal domain"/>
    <property type="match status" value="1"/>
</dbReference>
<dbReference type="Pfam" id="PF02870">
    <property type="entry name" value="Methyltransf_1N"/>
    <property type="match status" value="1"/>
</dbReference>
<evidence type="ECO:0000256" key="8">
    <source>
        <dbReference type="HAMAP-Rule" id="MF_00772"/>
    </source>
</evidence>
<evidence type="ECO:0000256" key="5">
    <source>
        <dbReference type="ARBA" id="ARBA00022763"/>
    </source>
</evidence>
<dbReference type="InterPro" id="IPR023546">
    <property type="entry name" value="MGMT"/>
</dbReference>
<dbReference type="InterPro" id="IPR036388">
    <property type="entry name" value="WH-like_DNA-bd_sf"/>
</dbReference>
<accession>A0A388T1S9</accession>
<dbReference type="Gene3D" id="1.10.10.10">
    <property type="entry name" value="Winged helix-like DNA-binding domain superfamily/Winged helix DNA-binding domain"/>
    <property type="match status" value="1"/>
</dbReference>
<dbReference type="EMBL" id="BGZL01000009">
    <property type="protein sequence ID" value="GBQ02091.1"/>
    <property type="molecule type" value="Genomic_DNA"/>
</dbReference>
<dbReference type="EC" id="2.1.1.63" evidence="8"/>
<dbReference type="InterPro" id="IPR036631">
    <property type="entry name" value="MGMT_N_sf"/>
</dbReference>
<evidence type="ECO:0000259" key="10">
    <source>
        <dbReference type="Pfam" id="PF02870"/>
    </source>
</evidence>
<dbReference type="Gene3D" id="3.30.160.70">
    <property type="entry name" value="Methylated DNA-protein cysteine methyltransferase domain"/>
    <property type="match status" value="1"/>
</dbReference>
<dbReference type="InterPro" id="IPR014048">
    <property type="entry name" value="MethylDNA_cys_MeTrfase_DNA-bd"/>
</dbReference>
<sequence>MTMYTTVDSPLGELLLAGEESATAAGGTALVSLFLPGQKRAAEARRGRRPAAGAFEEIAGQLRAYFAGELTRFSIEFAPVAATDFQRRVWRAVEEIPYGRTASYGRIAERVGVAGAGVRAVGTAIGRNPLLVVRPCHRVIGADGALRGYAGGLPNKEWLLGLEGEREPVRAVAGGPVP</sequence>
<dbReference type="HAMAP" id="MF_00772">
    <property type="entry name" value="OGT"/>
    <property type="match status" value="1"/>
</dbReference>
<comment type="catalytic activity">
    <reaction evidence="1 8">
        <text>a 4-O-methyl-thymidine in DNA + L-cysteinyl-[protein] = a thymidine in DNA + S-methyl-L-cysteinyl-[protein]</text>
        <dbReference type="Rhea" id="RHEA:53428"/>
        <dbReference type="Rhea" id="RHEA-COMP:10131"/>
        <dbReference type="Rhea" id="RHEA-COMP:10132"/>
        <dbReference type="Rhea" id="RHEA-COMP:13555"/>
        <dbReference type="Rhea" id="RHEA-COMP:13556"/>
        <dbReference type="ChEBI" id="CHEBI:29950"/>
        <dbReference type="ChEBI" id="CHEBI:82612"/>
        <dbReference type="ChEBI" id="CHEBI:137386"/>
        <dbReference type="ChEBI" id="CHEBI:137387"/>
        <dbReference type="EC" id="2.1.1.63"/>
    </reaction>
</comment>
<keyword evidence="4 8" id="KW-0808">Transferase</keyword>
<comment type="miscellaneous">
    <text evidence="8">This enzyme catalyzes only one turnover and therefore is not strictly catalytic. According to one definition, an enzyme is a biocatalyst that acts repeatedly and over many reaction cycles.</text>
</comment>
<dbReference type="PANTHER" id="PTHR10815">
    <property type="entry name" value="METHYLATED-DNA--PROTEIN-CYSTEINE METHYLTRANSFERASE"/>
    <property type="match status" value="1"/>
</dbReference>
<dbReference type="RefSeq" id="WP_116428042.1">
    <property type="nucleotide sequence ID" value="NZ_BGZL01000009.1"/>
</dbReference>
<comment type="similarity">
    <text evidence="2 8">Belongs to the MGMT family.</text>
</comment>
<evidence type="ECO:0000256" key="7">
    <source>
        <dbReference type="ARBA" id="ARBA00049348"/>
    </source>
</evidence>
<dbReference type="NCBIfam" id="TIGR00589">
    <property type="entry name" value="ogt"/>
    <property type="match status" value="1"/>
</dbReference>
<dbReference type="Proteomes" id="UP000265354">
    <property type="component" value="Unassembled WGS sequence"/>
</dbReference>
<dbReference type="GO" id="GO:0006307">
    <property type="term" value="P:DNA alkylation repair"/>
    <property type="evidence" value="ECO:0007669"/>
    <property type="project" value="UniProtKB-UniRule"/>
</dbReference>
<reference evidence="11 12" key="1">
    <citation type="submission" date="2018-07" db="EMBL/GenBank/DDBJ databases">
        <title>Whole Genome Shotgun Sequence of Streptomyces spongiicola strain 531S.</title>
        <authorList>
            <person name="Dohra H."/>
            <person name="Kodani S."/>
        </authorList>
    </citation>
    <scope>NUCLEOTIDE SEQUENCE [LARGE SCALE GENOMIC DNA]</scope>
    <source>
        <strain evidence="11 12">531S</strain>
    </source>
</reference>
<gene>
    <name evidence="11" type="ORF">SSP531S_35440</name>
</gene>
<proteinExistence type="inferred from homology"/>
<feature type="domain" description="Methylguanine DNA methyltransferase ribonuclease-like" evidence="10">
    <location>
        <begin position="3"/>
        <end position="78"/>
    </location>
</feature>
<evidence type="ECO:0000256" key="4">
    <source>
        <dbReference type="ARBA" id="ARBA00022679"/>
    </source>
</evidence>
<dbReference type="AlphaFoldDB" id="A0A388T1S9"/>
<evidence type="ECO:0000256" key="3">
    <source>
        <dbReference type="ARBA" id="ARBA00022603"/>
    </source>
</evidence>
<keyword evidence="3 8" id="KW-0489">Methyltransferase</keyword>